<accession>A0A328TW71</accession>
<evidence type="ECO:0000256" key="1">
    <source>
        <dbReference type="ARBA" id="ARBA00004241"/>
    </source>
</evidence>
<dbReference type="InterPro" id="IPR045584">
    <property type="entry name" value="Pilin-like"/>
</dbReference>
<comment type="caution">
    <text evidence="5">The sequence shown here is derived from an EMBL/GenBank/DDBJ whole genome shotgun (WGS) entry which is preliminary data.</text>
</comment>
<keyword evidence="4" id="KW-1133">Transmembrane helix</keyword>
<proteinExistence type="predicted"/>
<dbReference type="Gene3D" id="3.30.700.10">
    <property type="entry name" value="Glycoprotein, Type 4 Pilin"/>
    <property type="match status" value="1"/>
</dbReference>
<keyword evidence="2" id="KW-0178">Competence</keyword>
<dbReference type="InterPro" id="IPR012902">
    <property type="entry name" value="N_methyl_site"/>
</dbReference>
<dbReference type="Proteomes" id="UP000249260">
    <property type="component" value="Unassembled WGS sequence"/>
</dbReference>
<feature type="region of interest" description="Disordered" evidence="3">
    <location>
        <begin position="145"/>
        <end position="169"/>
    </location>
</feature>
<keyword evidence="6" id="KW-1185">Reference proteome</keyword>
<comment type="subcellular location">
    <subcellularLocation>
        <location evidence="1">Cell surface</location>
    </subcellularLocation>
</comment>
<dbReference type="SUPFAM" id="SSF54523">
    <property type="entry name" value="Pili subunits"/>
    <property type="match status" value="1"/>
</dbReference>
<evidence type="ECO:0000313" key="5">
    <source>
        <dbReference type="EMBL" id="RAP74748.1"/>
    </source>
</evidence>
<feature type="compositionally biased region" description="Polar residues" evidence="3">
    <location>
        <begin position="145"/>
        <end position="154"/>
    </location>
</feature>
<dbReference type="AlphaFoldDB" id="A0A328TW71"/>
<dbReference type="GO" id="GO:0009986">
    <property type="term" value="C:cell surface"/>
    <property type="evidence" value="ECO:0007669"/>
    <property type="project" value="UniProtKB-SubCell"/>
</dbReference>
<evidence type="ECO:0000313" key="6">
    <source>
        <dbReference type="Proteomes" id="UP000249260"/>
    </source>
</evidence>
<gene>
    <name evidence="5" type="ORF">DL346_22170</name>
</gene>
<name>A0A328TW71_9BACL</name>
<evidence type="ECO:0000256" key="4">
    <source>
        <dbReference type="SAM" id="Phobius"/>
    </source>
</evidence>
<dbReference type="NCBIfam" id="TIGR02532">
    <property type="entry name" value="IV_pilin_GFxxxE"/>
    <property type="match status" value="1"/>
</dbReference>
<keyword evidence="4" id="KW-0472">Membrane</keyword>
<evidence type="ECO:0000256" key="3">
    <source>
        <dbReference type="SAM" id="MobiDB-lite"/>
    </source>
</evidence>
<organism evidence="5 6">
    <name type="scientific">Paenibacillus montanisoli</name>
    <dbReference type="NCBI Taxonomy" id="2081970"/>
    <lineage>
        <taxon>Bacteria</taxon>
        <taxon>Bacillati</taxon>
        <taxon>Bacillota</taxon>
        <taxon>Bacilli</taxon>
        <taxon>Bacillales</taxon>
        <taxon>Paenibacillaceae</taxon>
        <taxon>Paenibacillus</taxon>
    </lineage>
</organism>
<evidence type="ECO:0000256" key="2">
    <source>
        <dbReference type="ARBA" id="ARBA00023287"/>
    </source>
</evidence>
<dbReference type="PROSITE" id="PS00409">
    <property type="entry name" value="PROKAR_NTER_METHYL"/>
    <property type="match status" value="1"/>
</dbReference>
<dbReference type="OrthoDB" id="2608608at2"/>
<sequence>MLKRLLKNQKGLTLIELLAVVIILGIVSAIAVPSIGKIIDNSKKDAHVANAVQMINSTKLLIAGGDATLRPSNGSQVYIPLNYLVGASGNLEALKNPDGGTYNSPAADIVSTSAVPTGSYVKVSLAASPATEFTYDVKLVPSSGRGIQTGSPSAGNPIAEASLTRSAVN</sequence>
<dbReference type="GO" id="GO:0030420">
    <property type="term" value="P:establishment of competence for transformation"/>
    <property type="evidence" value="ECO:0007669"/>
    <property type="project" value="UniProtKB-KW"/>
</dbReference>
<protein>
    <submittedName>
        <fullName evidence="5">Type II secretory pathway pseudopilin PulG</fullName>
    </submittedName>
</protein>
<dbReference type="Pfam" id="PF07963">
    <property type="entry name" value="N_methyl"/>
    <property type="match status" value="1"/>
</dbReference>
<feature type="transmembrane region" description="Helical" evidence="4">
    <location>
        <begin position="12"/>
        <end position="32"/>
    </location>
</feature>
<reference evidence="5 6" key="1">
    <citation type="submission" date="2018-06" db="EMBL/GenBank/DDBJ databases">
        <title>Paenibacillus montanisoli sp. nov., isolated from mountain area soil.</title>
        <authorList>
            <person name="Wu M."/>
        </authorList>
    </citation>
    <scope>NUCLEOTIDE SEQUENCE [LARGE SCALE GENOMIC DNA]</scope>
    <source>
        <strain evidence="5 6">RA17</strain>
    </source>
</reference>
<dbReference type="EMBL" id="QLUW01000004">
    <property type="protein sequence ID" value="RAP74748.1"/>
    <property type="molecule type" value="Genomic_DNA"/>
</dbReference>
<keyword evidence="4" id="KW-0812">Transmembrane</keyword>
<dbReference type="RefSeq" id="WP_112884535.1">
    <property type="nucleotide sequence ID" value="NZ_QLUW01000004.1"/>
</dbReference>